<evidence type="ECO:0000313" key="2">
    <source>
        <dbReference type="Proteomes" id="UP000250780"/>
    </source>
</evidence>
<proteinExistence type="predicted"/>
<sequence>MNAAWQLRLDRWGRINWVDRHAKKEIILKKEPATSFWKRVMVRLASILPVEWLL</sequence>
<dbReference type="AlphaFoldDB" id="A0A2X1PVD8"/>
<gene>
    <name evidence="1" type="primary">ymdC_1</name>
    <name evidence="1" type="ORF">NCTC9073_02029</name>
</gene>
<name>A0A2X1PVD8_ECOLX</name>
<accession>A0A2X1PVD8</accession>
<dbReference type="EMBL" id="UASD01000008">
    <property type="protein sequence ID" value="SPX10718.1"/>
    <property type="molecule type" value="Genomic_DNA"/>
</dbReference>
<protein>
    <submittedName>
        <fullName evidence="1">Synthase</fullName>
    </submittedName>
</protein>
<reference evidence="1 2" key="1">
    <citation type="submission" date="2018-06" db="EMBL/GenBank/DDBJ databases">
        <authorList>
            <consortium name="Pathogen Informatics"/>
            <person name="Doyle S."/>
        </authorList>
    </citation>
    <scope>NUCLEOTIDE SEQUENCE [LARGE SCALE GENOMIC DNA]</scope>
    <source>
        <strain evidence="1 2">NCTC9073</strain>
    </source>
</reference>
<dbReference type="Proteomes" id="UP000250780">
    <property type="component" value="Unassembled WGS sequence"/>
</dbReference>
<evidence type="ECO:0000313" key="1">
    <source>
        <dbReference type="EMBL" id="SPX10718.1"/>
    </source>
</evidence>
<organism evidence="1 2">
    <name type="scientific">Escherichia coli</name>
    <dbReference type="NCBI Taxonomy" id="562"/>
    <lineage>
        <taxon>Bacteria</taxon>
        <taxon>Pseudomonadati</taxon>
        <taxon>Pseudomonadota</taxon>
        <taxon>Gammaproteobacteria</taxon>
        <taxon>Enterobacterales</taxon>
        <taxon>Enterobacteriaceae</taxon>
        <taxon>Escherichia</taxon>
    </lineage>
</organism>